<organism evidence="1 2">
    <name type="scientific">Anopheles minimus</name>
    <dbReference type="NCBI Taxonomy" id="112268"/>
    <lineage>
        <taxon>Eukaryota</taxon>
        <taxon>Metazoa</taxon>
        <taxon>Ecdysozoa</taxon>
        <taxon>Arthropoda</taxon>
        <taxon>Hexapoda</taxon>
        <taxon>Insecta</taxon>
        <taxon>Pterygota</taxon>
        <taxon>Neoptera</taxon>
        <taxon>Endopterygota</taxon>
        <taxon>Diptera</taxon>
        <taxon>Nematocera</taxon>
        <taxon>Culicoidea</taxon>
        <taxon>Culicidae</taxon>
        <taxon>Anophelinae</taxon>
        <taxon>Anopheles</taxon>
    </lineage>
</organism>
<protein>
    <submittedName>
        <fullName evidence="1">Uncharacterized protein</fullName>
    </submittedName>
</protein>
<dbReference type="VEuPathDB" id="VectorBase:AMIN014533"/>
<evidence type="ECO:0000313" key="2">
    <source>
        <dbReference type="Proteomes" id="UP000075920"/>
    </source>
</evidence>
<reference evidence="2" key="1">
    <citation type="submission" date="2013-03" db="EMBL/GenBank/DDBJ databases">
        <title>The Genome Sequence of Anopheles minimus MINIMUS1.</title>
        <authorList>
            <consortium name="The Broad Institute Genomics Platform"/>
            <person name="Neafsey D.E."/>
            <person name="Walton C."/>
            <person name="Walker B."/>
            <person name="Young S.K."/>
            <person name="Zeng Q."/>
            <person name="Gargeya S."/>
            <person name="Fitzgerald M."/>
            <person name="Haas B."/>
            <person name="Abouelleil A."/>
            <person name="Allen A.W."/>
            <person name="Alvarado L."/>
            <person name="Arachchi H.M."/>
            <person name="Berlin A.M."/>
            <person name="Chapman S.B."/>
            <person name="Gainer-Dewar J."/>
            <person name="Goldberg J."/>
            <person name="Griggs A."/>
            <person name="Gujja S."/>
            <person name="Hansen M."/>
            <person name="Howarth C."/>
            <person name="Imamovic A."/>
            <person name="Ireland A."/>
            <person name="Larimer J."/>
            <person name="McCowan C."/>
            <person name="Murphy C."/>
            <person name="Pearson M."/>
            <person name="Poon T.W."/>
            <person name="Priest M."/>
            <person name="Roberts A."/>
            <person name="Saif S."/>
            <person name="Shea T."/>
            <person name="Sisk P."/>
            <person name="Sykes S."/>
            <person name="Wortman J."/>
            <person name="Nusbaum C."/>
            <person name="Birren B."/>
        </authorList>
    </citation>
    <scope>NUCLEOTIDE SEQUENCE [LARGE SCALE GENOMIC DNA]</scope>
    <source>
        <strain evidence="2">MINIMUS1</strain>
    </source>
</reference>
<name>A0A182WPC8_9DIPT</name>
<accession>A0A182WPC8</accession>
<proteinExistence type="predicted"/>
<dbReference type="EnsemblMetazoa" id="AMIN014533-RA">
    <property type="protein sequence ID" value="AMIN014533-PA"/>
    <property type="gene ID" value="AMIN014533"/>
</dbReference>
<dbReference type="AlphaFoldDB" id="A0A182WPC8"/>
<sequence>ADITRDRIRVFRAFLCSSYNFVYRYKGCSFHCELLWPRLILTSCHDCDTASACCVNTSNIVLGFPRKGWF</sequence>
<dbReference type="Proteomes" id="UP000075920">
    <property type="component" value="Unassembled WGS sequence"/>
</dbReference>
<evidence type="ECO:0000313" key="1">
    <source>
        <dbReference type="EnsemblMetazoa" id="AMIN014533-PA"/>
    </source>
</evidence>
<keyword evidence="2" id="KW-1185">Reference proteome</keyword>
<reference evidence="1" key="2">
    <citation type="submission" date="2020-05" db="UniProtKB">
        <authorList>
            <consortium name="EnsemblMetazoa"/>
        </authorList>
    </citation>
    <scope>IDENTIFICATION</scope>
    <source>
        <strain evidence="1">MINIMUS1</strain>
    </source>
</reference>